<proteinExistence type="inferred from homology"/>
<dbReference type="RefSeq" id="WP_305106379.1">
    <property type="nucleotide sequence ID" value="NZ_JAUTWS010000030.1"/>
</dbReference>
<dbReference type="InterPro" id="IPR023343">
    <property type="entry name" value="Penicillin_amidase_dom1"/>
</dbReference>
<dbReference type="Pfam" id="PF01804">
    <property type="entry name" value="Penicil_amidase"/>
    <property type="match status" value="1"/>
</dbReference>
<reference evidence="6 7" key="1">
    <citation type="submission" date="2023-08" db="EMBL/GenBank/DDBJ databases">
        <title>The draft genome sequence of Paracraurococcus sp. LOR1-02.</title>
        <authorList>
            <person name="Kingkaew E."/>
            <person name="Tanasupawat S."/>
        </authorList>
    </citation>
    <scope>NUCLEOTIDE SEQUENCE [LARGE SCALE GENOMIC DNA]</scope>
    <source>
        <strain evidence="6 7">LOR1-02</strain>
    </source>
</reference>
<evidence type="ECO:0000256" key="4">
    <source>
        <dbReference type="SAM" id="MobiDB-lite"/>
    </source>
</evidence>
<comment type="caution">
    <text evidence="6">The sequence shown here is derived from an EMBL/GenBank/DDBJ whole genome shotgun (WGS) entry which is preliminary data.</text>
</comment>
<keyword evidence="5" id="KW-1133">Transmembrane helix</keyword>
<dbReference type="EMBL" id="JAUTWS010000030">
    <property type="protein sequence ID" value="MDO9711521.1"/>
    <property type="molecule type" value="Genomic_DNA"/>
</dbReference>
<dbReference type="PIRSF" id="PIRSF001227">
    <property type="entry name" value="Pen_acylase"/>
    <property type="match status" value="1"/>
</dbReference>
<dbReference type="InterPro" id="IPR002692">
    <property type="entry name" value="S45"/>
</dbReference>
<protein>
    <submittedName>
        <fullName evidence="6">Penicillin acylase family protein</fullName>
        <ecNumber evidence="6">3.5.1.-</ecNumber>
    </submittedName>
</protein>
<keyword evidence="3" id="KW-0865">Zymogen</keyword>
<accession>A0ABT9E5S6</accession>
<evidence type="ECO:0000256" key="1">
    <source>
        <dbReference type="ARBA" id="ARBA00006586"/>
    </source>
</evidence>
<evidence type="ECO:0000313" key="6">
    <source>
        <dbReference type="EMBL" id="MDO9711521.1"/>
    </source>
</evidence>
<dbReference type="InterPro" id="IPR043147">
    <property type="entry name" value="Penicillin_amidase_A-knob"/>
</dbReference>
<dbReference type="Gene3D" id="3.60.20.10">
    <property type="entry name" value="Glutamine Phosphoribosylpyrophosphate, subunit 1, domain 1"/>
    <property type="match status" value="1"/>
</dbReference>
<evidence type="ECO:0000256" key="3">
    <source>
        <dbReference type="ARBA" id="ARBA00023145"/>
    </source>
</evidence>
<dbReference type="PANTHER" id="PTHR34218:SF4">
    <property type="entry name" value="ACYL-HOMOSERINE LACTONE ACYLASE QUIP"/>
    <property type="match status" value="1"/>
</dbReference>
<feature type="transmembrane region" description="Helical" evidence="5">
    <location>
        <begin position="52"/>
        <end position="75"/>
    </location>
</feature>
<evidence type="ECO:0000256" key="5">
    <source>
        <dbReference type="SAM" id="Phobius"/>
    </source>
</evidence>
<feature type="region of interest" description="Disordered" evidence="4">
    <location>
        <begin position="1"/>
        <end position="43"/>
    </location>
</feature>
<comment type="similarity">
    <text evidence="1">Belongs to the peptidase S45 family.</text>
</comment>
<dbReference type="InterPro" id="IPR029055">
    <property type="entry name" value="Ntn_hydrolases_N"/>
</dbReference>
<name>A0ABT9E5S6_9PROT</name>
<gene>
    <name evidence="6" type="ORF">Q7A36_24455</name>
</gene>
<evidence type="ECO:0000313" key="7">
    <source>
        <dbReference type="Proteomes" id="UP001243009"/>
    </source>
</evidence>
<dbReference type="Gene3D" id="1.10.439.10">
    <property type="entry name" value="Penicillin Amidohydrolase, domain 1"/>
    <property type="match status" value="1"/>
</dbReference>
<keyword evidence="7" id="KW-1185">Reference proteome</keyword>
<feature type="compositionally biased region" description="Low complexity" evidence="4">
    <location>
        <begin position="1"/>
        <end position="18"/>
    </location>
</feature>
<keyword evidence="5" id="KW-0472">Membrane</keyword>
<dbReference type="Gene3D" id="1.10.1400.10">
    <property type="match status" value="1"/>
</dbReference>
<dbReference type="SUPFAM" id="SSF56235">
    <property type="entry name" value="N-terminal nucleophile aminohydrolases (Ntn hydrolases)"/>
    <property type="match status" value="1"/>
</dbReference>
<dbReference type="GO" id="GO:0016787">
    <property type="term" value="F:hydrolase activity"/>
    <property type="evidence" value="ECO:0007669"/>
    <property type="project" value="UniProtKB-KW"/>
</dbReference>
<organism evidence="6 7">
    <name type="scientific">Paracraurococcus lichenis</name>
    <dbReference type="NCBI Taxonomy" id="3064888"/>
    <lineage>
        <taxon>Bacteria</taxon>
        <taxon>Pseudomonadati</taxon>
        <taxon>Pseudomonadota</taxon>
        <taxon>Alphaproteobacteria</taxon>
        <taxon>Acetobacterales</taxon>
        <taxon>Roseomonadaceae</taxon>
        <taxon>Paracraurococcus</taxon>
    </lineage>
</organism>
<sequence length="820" mass="87079">MTSPPAGTARMDAAAARGHGPADDPHPTGPRRGRRPLTRPPRRSPWRWPRRILLGLLALPLAAAGLAAGAVWWTLPAQNAELRLPGLSARVIVTLDQHGIPRIAARTEADAAMALGWLHARDRLFQMEMMRRGASGRLSEIAGTATLRADRFVRTLGLARRAEADLATLPAGARALLEAYAAGVNAWIAARGRFAAPEFLALGAPEPWKPADSLLWAKVMGIWLSANWQSEITRARLAATLPPERQRELWPEDASPGRPDLAAVDPGHLARLAAALPHFPEPGTLPASASNAWTVGPGRSATGAPLLASDPHLGFQAPILWYLARIDLADGRLLAGATSPGVPLMVIGRNADLAWGFTTTTSDTQDVFVERLAGRDAYETPDGPKPFAVREEVIRIRGAEPVTLRVRETRHGPVVSDLDDAPPADRVLAVAMANLAPADTAAAGLLALNRAGSLAEARAAAALISSPPQNLMAADRHGRIGMYLTGRTPIRRAGDGMLPAPGWDGSHDWTGWIPFDAMPHVEDPASGAIANANNRPVPPDSPVFLGRDWPDDWRFRRLGTLLAARPRHDVASFVAIQRDTVSAFAQDLLGPGALLRRIPRPEGAAGAALDLLLAWDGDVAADRPEGLVFNAWIAAVGRLALAQGGVPEGTVRPRAEFLRQVLAPDGGGAAWCGGDCAALAGRALREAVEGLTVTEGPDPAAWRWGRVHVAQFGHPILRMLPGLGPLTTLAAATGGDEWTVMRGGIRGAGPNPWEHVHGAGLRLVADLADPDRTLAVIATGQSGNPASAHWGDLLARWRDGAMITLRRAPEELRGRIRLDP</sequence>
<feature type="compositionally biased region" description="Basic residues" evidence="4">
    <location>
        <begin position="29"/>
        <end position="43"/>
    </location>
</feature>
<dbReference type="InterPro" id="IPR043146">
    <property type="entry name" value="Penicillin_amidase_N_B-knob"/>
</dbReference>
<dbReference type="InterPro" id="IPR014395">
    <property type="entry name" value="Pen/GL7ACA/AHL_acylase"/>
</dbReference>
<dbReference type="PANTHER" id="PTHR34218">
    <property type="entry name" value="PEPTIDASE S45 PENICILLIN AMIDASE"/>
    <property type="match status" value="1"/>
</dbReference>
<keyword evidence="5" id="KW-0812">Transmembrane</keyword>
<evidence type="ECO:0000256" key="2">
    <source>
        <dbReference type="ARBA" id="ARBA00022801"/>
    </source>
</evidence>
<dbReference type="Proteomes" id="UP001243009">
    <property type="component" value="Unassembled WGS sequence"/>
</dbReference>
<dbReference type="CDD" id="cd03747">
    <property type="entry name" value="Ntn_PGA_like"/>
    <property type="match status" value="1"/>
</dbReference>
<keyword evidence="2 6" id="KW-0378">Hydrolase</keyword>
<dbReference type="Gene3D" id="2.30.120.10">
    <property type="match status" value="1"/>
</dbReference>
<dbReference type="EC" id="3.5.1.-" evidence="6"/>